<proteinExistence type="predicted"/>
<organism evidence="1 2">
    <name type="scientific">Bifidobacterium bifidum (strain PRL2010)</name>
    <dbReference type="NCBI Taxonomy" id="702459"/>
    <lineage>
        <taxon>Bacteria</taxon>
        <taxon>Bacillati</taxon>
        <taxon>Actinomycetota</taxon>
        <taxon>Actinomycetes</taxon>
        <taxon>Bifidobacteriales</taxon>
        <taxon>Bifidobacteriaceae</taxon>
        <taxon>Bifidobacterium</taxon>
    </lineage>
</organism>
<evidence type="ECO:0000313" key="1">
    <source>
        <dbReference type="EMBL" id="ADP36003.1"/>
    </source>
</evidence>
<dbReference type="PATRIC" id="fig|702459.3.peg.955"/>
<sequence>MPRITRYWAHDPIGNSEGILAGYEPAALKAAQDRGIIFIAELDDGTRLRVDASDVTEPEPASYTIATPDYVASRVTLITDALDAVADILDPQPAQTALATANDAAADTSGDDARRRLRDAIAHLNDLTKGTRK</sequence>
<dbReference type="eggNOG" id="ENOG5030VYV">
    <property type="taxonomic scope" value="Bacteria"/>
</dbReference>
<dbReference type="AlphaFoldDB" id="A0A0H3ECL1"/>
<reference evidence="1 2" key="1">
    <citation type="journal article" date="2010" name="Proc. Natl. Acad. Sci. U.S.A.">
        <title>Genome analysis of Bifidobacterium bifidum PRL2010 reveals metabolic pathways for host-derived glycan foraging.</title>
        <authorList>
            <person name="Turroni F."/>
            <person name="Bottacini F."/>
            <person name="Foroni E."/>
            <person name="Mulder I."/>
            <person name="Kim J.H."/>
            <person name="Zomer A."/>
            <person name="Sanchez B."/>
            <person name="Bidossi A."/>
            <person name="Ferrarini A."/>
            <person name="Giubellini V."/>
            <person name="Delledonne M."/>
            <person name="Henrissat B."/>
            <person name="Coutinho P."/>
            <person name="Oggioni M."/>
            <person name="Fitzgerald G.F."/>
            <person name="Mills D."/>
            <person name="Margolles A."/>
            <person name="Kelly D."/>
            <person name="van Sinderen D."/>
            <person name="Ventura M."/>
        </authorList>
    </citation>
    <scope>NUCLEOTIDE SEQUENCE [LARGE SCALE GENOMIC DNA]</scope>
    <source>
        <strain evidence="1 2">PRL2010</strain>
    </source>
</reference>
<dbReference type="EMBL" id="CP001840">
    <property type="protein sequence ID" value="ADP36003.1"/>
    <property type="molecule type" value="Genomic_DNA"/>
</dbReference>
<name>A0A0H3ECL1_BIFBP</name>
<gene>
    <name evidence="1" type="ordered locus">BBPR_0926</name>
</gene>
<dbReference type="HOGENOM" id="CLU_1923494_0_0_11"/>
<dbReference type="KEGG" id="bbp:BBPR_0926"/>
<dbReference type="Proteomes" id="UP000002312">
    <property type="component" value="Chromosome"/>
</dbReference>
<protein>
    <submittedName>
        <fullName evidence="1">Major factor subunit</fullName>
    </submittedName>
</protein>
<accession>A0A0H3ECL1</accession>
<evidence type="ECO:0000313" key="2">
    <source>
        <dbReference type="Proteomes" id="UP000002312"/>
    </source>
</evidence>
<dbReference type="RefSeq" id="WP_013389883.1">
    <property type="nucleotide sequence ID" value="NC_014638.1"/>
</dbReference>